<dbReference type="AlphaFoldDB" id="A0A1F5LRQ1"/>
<dbReference type="Proteomes" id="UP000177622">
    <property type="component" value="Unassembled WGS sequence"/>
</dbReference>
<feature type="transmembrane region" description="Helical" evidence="6">
    <location>
        <begin position="173"/>
        <end position="194"/>
    </location>
</feature>
<feature type="compositionally biased region" description="Polar residues" evidence="5">
    <location>
        <begin position="235"/>
        <end position="253"/>
    </location>
</feature>
<keyword evidence="8" id="KW-1185">Reference proteome</keyword>
<keyword evidence="2 6" id="KW-0812">Transmembrane</keyword>
<evidence type="ECO:0000256" key="6">
    <source>
        <dbReference type="SAM" id="Phobius"/>
    </source>
</evidence>
<evidence type="ECO:0000313" key="7">
    <source>
        <dbReference type="EMBL" id="OGE55807.1"/>
    </source>
</evidence>
<comment type="caution">
    <text evidence="7">The sequence shown here is derived from an EMBL/GenBank/DDBJ whole genome shotgun (WGS) entry which is preliminary data.</text>
</comment>
<gene>
    <name evidence="7" type="ORF">PENARI_c004G03721</name>
</gene>
<keyword evidence="3 6" id="KW-1133">Transmembrane helix</keyword>
<evidence type="ECO:0000256" key="5">
    <source>
        <dbReference type="SAM" id="MobiDB-lite"/>
    </source>
</evidence>
<feature type="region of interest" description="Disordered" evidence="5">
    <location>
        <begin position="127"/>
        <end position="165"/>
    </location>
</feature>
<reference evidence="7 8" key="1">
    <citation type="journal article" date="2016" name="Sci. Rep.">
        <title>Penicillium arizonense, a new, genome sequenced fungal species, reveals a high chemical diversity in secreted metabolites.</title>
        <authorList>
            <person name="Grijseels S."/>
            <person name="Nielsen J.C."/>
            <person name="Randelovic M."/>
            <person name="Nielsen J."/>
            <person name="Nielsen K.F."/>
            <person name="Workman M."/>
            <person name="Frisvad J.C."/>
        </authorList>
    </citation>
    <scope>NUCLEOTIDE SEQUENCE [LARGE SCALE GENOMIC DNA]</scope>
    <source>
        <strain evidence="7 8">CBS 141311</strain>
    </source>
</reference>
<evidence type="ECO:0000256" key="2">
    <source>
        <dbReference type="ARBA" id="ARBA00022692"/>
    </source>
</evidence>
<name>A0A1F5LRQ1_PENAI</name>
<dbReference type="OrthoDB" id="4365699at2759"/>
<protein>
    <recommendedName>
        <fullName evidence="9">Mid2 domain-containing protein</fullName>
    </recommendedName>
</protein>
<dbReference type="GO" id="GO:0071944">
    <property type="term" value="C:cell periphery"/>
    <property type="evidence" value="ECO:0007669"/>
    <property type="project" value="UniProtKB-ARBA"/>
</dbReference>
<organism evidence="7 8">
    <name type="scientific">Penicillium arizonense</name>
    <dbReference type="NCBI Taxonomy" id="1835702"/>
    <lineage>
        <taxon>Eukaryota</taxon>
        <taxon>Fungi</taxon>
        <taxon>Dikarya</taxon>
        <taxon>Ascomycota</taxon>
        <taxon>Pezizomycotina</taxon>
        <taxon>Eurotiomycetes</taxon>
        <taxon>Eurotiomycetidae</taxon>
        <taxon>Eurotiales</taxon>
        <taxon>Aspergillaceae</taxon>
        <taxon>Penicillium</taxon>
    </lineage>
</organism>
<evidence type="ECO:0000256" key="1">
    <source>
        <dbReference type="ARBA" id="ARBA00004167"/>
    </source>
</evidence>
<feature type="compositionally biased region" description="Low complexity" evidence="5">
    <location>
        <begin position="225"/>
        <end position="234"/>
    </location>
</feature>
<proteinExistence type="predicted"/>
<feature type="region of interest" description="Disordered" evidence="5">
    <location>
        <begin position="225"/>
        <end position="263"/>
    </location>
</feature>
<accession>A0A1F5LRQ1</accession>
<dbReference type="GeneID" id="34573780"/>
<keyword evidence="4 6" id="KW-0472">Membrane</keyword>
<evidence type="ECO:0000256" key="3">
    <source>
        <dbReference type="ARBA" id="ARBA00022989"/>
    </source>
</evidence>
<dbReference type="EMBL" id="LXJU01000004">
    <property type="protein sequence ID" value="OGE55807.1"/>
    <property type="molecule type" value="Genomic_DNA"/>
</dbReference>
<evidence type="ECO:0000256" key="4">
    <source>
        <dbReference type="ARBA" id="ARBA00023136"/>
    </source>
</evidence>
<dbReference type="STRING" id="1835702.A0A1F5LRQ1"/>
<dbReference type="RefSeq" id="XP_022491236.1">
    <property type="nucleotide sequence ID" value="XM_022629046.1"/>
</dbReference>
<sequence>MSSTNYADYSTGTGFIGWYIAATPEPIACTSNGAWTTSGTIGDCSESSGDRIATACYAGSSVVRGSTTEACGTGSTCDYYRIFNTVGQDGLGALTRYACVNNWAANSLYRTLPAEYLATTTSTSVTSATTTATTNTTNSSFSTSASTSTTASPTSTGGAGSSDSSSSGIGSGAIAGIVVGCVAGGAILALLIVFRRRLMGYFGYHKTTDSHEPWSPVYMPTQIQSVSQSNSQSQPISELSGQRNVHEIGSSQVGADAVPEMRS</sequence>
<evidence type="ECO:0008006" key="9">
    <source>
        <dbReference type="Google" id="ProtNLM"/>
    </source>
</evidence>
<comment type="subcellular location">
    <subcellularLocation>
        <location evidence="1">Membrane</location>
        <topology evidence="1">Single-pass membrane protein</topology>
    </subcellularLocation>
</comment>
<dbReference type="GO" id="GO:0016020">
    <property type="term" value="C:membrane"/>
    <property type="evidence" value="ECO:0007669"/>
    <property type="project" value="UniProtKB-SubCell"/>
</dbReference>
<dbReference type="PANTHER" id="PTHR15549">
    <property type="entry name" value="PAIRED IMMUNOGLOBULIN-LIKE TYPE 2 RECEPTOR"/>
    <property type="match status" value="1"/>
</dbReference>
<evidence type="ECO:0000313" key="8">
    <source>
        <dbReference type="Proteomes" id="UP000177622"/>
    </source>
</evidence>
<dbReference type="InterPro" id="IPR051694">
    <property type="entry name" value="Immunoregulatory_rcpt-like"/>
</dbReference>